<feature type="domain" description="IQCH-like ATP-grasp" evidence="2">
    <location>
        <begin position="584"/>
        <end position="844"/>
    </location>
</feature>
<dbReference type="AlphaFoldDB" id="A0A7S4E2L1"/>
<feature type="region of interest" description="Disordered" evidence="1">
    <location>
        <begin position="480"/>
        <end position="504"/>
    </location>
</feature>
<organism evidence="3">
    <name type="scientific">Pelagomonas calceolata</name>
    <dbReference type="NCBI Taxonomy" id="35677"/>
    <lineage>
        <taxon>Eukaryota</taxon>
        <taxon>Sar</taxon>
        <taxon>Stramenopiles</taxon>
        <taxon>Ochrophyta</taxon>
        <taxon>Pelagophyceae</taxon>
        <taxon>Pelagomonadales</taxon>
        <taxon>Pelagomonadaceae</taxon>
        <taxon>Pelagomonas</taxon>
    </lineage>
</organism>
<dbReference type="PANTHER" id="PTHR14465">
    <property type="entry name" value="IQ DOMAIN-CONTAINING PROTEIN H"/>
    <property type="match status" value="1"/>
</dbReference>
<dbReference type="EMBL" id="HBIW01001848">
    <property type="protein sequence ID" value="CAE0686159.1"/>
    <property type="molecule type" value="Transcribed_RNA"/>
</dbReference>
<protein>
    <recommendedName>
        <fullName evidence="2">IQCH-like ATP-grasp domain-containing protein</fullName>
    </recommendedName>
</protein>
<dbReference type="OrthoDB" id="2117703at2759"/>
<dbReference type="EMBL" id="CAKKNE010000002">
    <property type="protein sequence ID" value="CAH0369941.1"/>
    <property type="molecule type" value="Genomic_DNA"/>
</dbReference>
<evidence type="ECO:0000256" key="1">
    <source>
        <dbReference type="SAM" id="MobiDB-lite"/>
    </source>
</evidence>
<reference evidence="4" key="2">
    <citation type="submission" date="2021-11" db="EMBL/GenBank/DDBJ databases">
        <authorList>
            <consortium name="Genoscope - CEA"/>
            <person name="William W."/>
        </authorList>
    </citation>
    <scope>NUCLEOTIDE SEQUENCE</scope>
</reference>
<sequence length="971" mass="107684">MEPGSPYVPTLDDYVDVPRVDSIKTLEDDPLPPKMSVSSLLMQQSSVLSETSTQTPQQRMTVERPSSRTERSGAVRRGELSAGVPSSGTIPRRAESTAYRLQDGSDAMRHSQGPYRKPVPRRKYTSPRAREKEERMHRRRQRIDMGRSVLDGCDLPNAERNYQLSIEALSQEPKSTNRIESLLDKAEVAQQSMSTTLGALSFATDNGESSLSASVDRIRSYTKLLERHNLRHFVIWQGQRLAQTPEFANFRKRYAVRWSLINKVIGALEDLCLQRRITLALVDGNSVNELADQDLTRLKIGDMLKCIHNLDATVEDPSSDSLFKRTKSKNVHLMKDVMAMAIQALFRGRAARRRQVDLKYHTTAVIVIQCHFRRRKARRFVLKGLLALREKRQKQWGELVERLHADLLDEPRVEIHVASLNYGETARLMRPRYQLEQAQHLARVLRAVDDNVHVVYVSPMELPEDVVDYYRRLLSLGEAGSGDPAETPRQSRIGRGARNPFGETSDDVLPGGAFTVVVPELSDRFPSSAPLAQVALCSPACVKRLRYLAHSSNKAPVLIPGVSSGWAEKQLALLLNTPLLGPDPAVASLYATRSGAKRVLHAADVSVPSGAHDIYDEEDLIIALAKLIAGRLDVQRWRFATDADNGKSGRAFLDVASLDVVADLRAEKRKLTQLDIVRGEAAWCHPDVQTLARRKLLRALRLALPLHCVVALPGQEVGSNWAEFAHLITQNGCVVEAEPANVVGRCAVHALLNDECTVQSTQDIVLDEAATSTLVATHPASKAPRKALEGATKSVGNALRALGGCPATYFTVEYVVFETDEGLRLWATELEVGLTRLAAGHALHICVAGCDDRRATYTLLPQLSGPGIEATSFATFFKLCRKHGLAFDVEKRRGPVVALVDSLASGVVGACVEGLTLRDALRLSLDFLKFIRTKLDASHLIHREARPEDRDVEFVRFALERILKEEDSKNS</sequence>
<dbReference type="Proteomes" id="UP000789595">
    <property type="component" value="Unassembled WGS sequence"/>
</dbReference>
<reference evidence="3" key="1">
    <citation type="submission" date="2021-01" db="EMBL/GenBank/DDBJ databases">
        <authorList>
            <person name="Corre E."/>
            <person name="Pelletier E."/>
            <person name="Niang G."/>
            <person name="Scheremetjew M."/>
            <person name="Finn R."/>
            <person name="Kale V."/>
            <person name="Holt S."/>
            <person name="Cochrane G."/>
            <person name="Meng A."/>
            <person name="Brown T."/>
            <person name="Cohen L."/>
        </authorList>
    </citation>
    <scope>NUCLEOTIDE SEQUENCE</scope>
    <source>
        <strain evidence="3">CCMP1756</strain>
    </source>
</reference>
<dbReference type="InterPro" id="IPR038752">
    <property type="entry name" value="IQCH"/>
</dbReference>
<evidence type="ECO:0000313" key="5">
    <source>
        <dbReference type="Proteomes" id="UP000789595"/>
    </source>
</evidence>
<feature type="compositionally biased region" description="Basic and acidic residues" evidence="1">
    <location>
        <begin position="61"/>
        <end position="79"/>
    </location>
</feature>
<dbReference type="InterPro" id="IPR056855">
    <property type="entry name" value="ATP-grasp_IQCH"/>
</dbReference>
<evidence type="ECO:0000259" key="2">
    <source>
        <dbReference type="Pfam" id="PF24923"/>
    </source>
</evidence>
<dbReference type="PANTHER" id="PTHR14465:SF0">
    <property type="entry name" value="IQ DOMAIN-CONTAINING PROTEIN H"/>
    <property type="match status" value="1"/>
</dbReference>
<dbReference type="PROSITE" id="PS50096">
    <property type="entry name" value="IQ"/>
    <property type="match status" value="1"/>
</dbReference>
<dbReference type="Gene3D" id="1.20.5.190">
    <property type="match status" value="1"/>
</dbReference>
<proteinExistence type="predicted"/>
<feature type="region of interest" description="Disordered" evidence="1">
    <location>
        <begin position="24"/>
        <end position="140"/>
    </location>
</feature>
<gene>
    <name evidence="3" type="ORF">PCAL00307_LOCUS1593</name>
    <name evidence="4" type="ORF">PECAL_2P30860</name>
</gene>
<dbReference type="InterPro" id="IPR027417">
    <property type="entry name" value="P-loop_NTPase"/>
</dbReference>
<dbReference type="SUPFAM" id="SSF52540">
    <property type="entry name" value="P-loop containing nucleoside triphosphate hydrolases"/>
    <property type="match status" value="1"/>
</dbReference>
<keyword evidence="5" id="KW-1185">Reference proteome</keyword>
<accession>A0A7S4E2L1</accession>
<evidence type="ECO:0000313" key="3">
    <source>
        <dbReference type="EMBL" id="CAE0686159.1"/>
    </source>
</evidence>
<evidence type="ECO:0000313" key="4">
    <source>
        <dbReference type="EMBL" id="CAH0369941.1"/>
    </source>
</evidence>
<feature type="compositionally biased region" description="Low complexity" evidence="1">
    <location>
        <begin position="35"/>
        <end position="49"/>
    </location>
</feature>
<dbReference type="Pfam" id="PF24923">
    <property type="entry name" value="ATP-grasp_IQCH"/>
    <property type="match status" value="1"/>
</dbReference>
<name>A0A7S4E2L1_9STRA</name>
<feature type="compositionally biased region" description="Polar residues" evidence="1">
    <location>
        <begin position="50"/>
        <end position="60"/>
    </location>
</feature>